<keyword evidence="6 9" id="KW-1133">Transmembrane helix</keyword>
<keyword evidence="2" id="KW-1003">Cell membrane</keyword>
<dbReference type="Gene3D" id="1.25.40.10">
    <property type="entry name" value="Tetratricopeptide repeat domain"/>
    <property type="match status" value="1"/>
</dbReference>
<keyword evidence="8 9" id="KW-0472">Membrane</keyword>
<dbReference type="Gene3D" id="1.20.5.1930">
    <property type="match status" value="1"/>
</dbReference>
<keyword evidence="12" id="KW-1185">Reference proteome</keyword>
<dbReference type="InterPro" id="IPR011990">
    <property type="entry name" value="TPR-like_helical_dom_sf"/>
</dbReference>
<dbReference type="PROSITE" id="PS50109">
    <property type="entry name" value="HIS_KIN"/>
    <property type="match status" value="1"/>
</dbReference>
<comment type="subcellular location">
    <subcellularLocation>
        <location evidence="1">Cell membrane</location>
        <topology evidence="1">Multi-pass membrane protein</topology>
    </subcellularLocation>
</comment>
<dbReference type="CDD" id="cd16917">
    <property type="entry name" value="HATPase_UhpB-NarQ-NarX-like"/>
    <property type="match status" value="1"/>
</dbReference>
<dbReference type="GO" id="GO:0046983">
    <property type="term" value="F:protein dimerization activity"/>
    <property type="evidence" value="ECO:0007669"/>
    <property type="project" value="InterPro"/>
</dbReference>
<protein>
    <recommendedName>
        <fullName evidence="10">Histidine kinase domain-containing protein</fullName>
    </recommendedName>
</protein>
<gene>
    <name evidence="11" type="ORF">C1H87_22145</name>
</gene>
<evidence type="ECO:0000256" key="3">
    <source>
        <dbReference type="ARBA" id="ARBA00022679"/>
    </source>
</evidence>
<dbReference type="GO" id="GO:0005886">
    <property type="term" value="C:plasma membrane"/>
    <property type="evidence" value="ECO:0007669"/>
    <property type="project" value="UniProtKB-SubCell"/>
</dbReference>
<organism evidence="11 12">
    <name type="scientific">Flavivirga eckloniae</name>
    <dbReference type="NCBI Taxonomy" id="1803846"/>
    <lineage>
        <taxon>Bacteria</taxon>
        <taxon>Pseudomonadati</taxon>
        <taxon>Bacteroidota</taxon>
        <taxon>Flavobacteriia</taxon>
        <taxon>Flavobacteriales</taxon>
        <taxon>Flavobacteriaceae</taxon>
        <taxon>Flavivirga</taxon>
    </lineage>
</organism>
<dbReference type="Pfam" id="PF02518">
    <property type="entry name" value="HATPase_c"/>
    <property type="match status" value="1"/>
</dbReference>
<keyword evidence="3" id="KW-0808">Transferase</keyword>
<evidence type="ECO:0000256" key="7">
    <source>
        <dbReference type="ARBA" id="ARBA00023012"/>
    </source>
</evidence>
<evidence type="ECO:0000256" key="1">
    <source>
        <dbReference type="ARBA" id="ARBA00004651"/>
    </source>
</evidence>
<dbReference type="SMART" id="SM00387">
    <property type="entry name" value="HATPase_c"/>
    <property type="match status" value="1"/>
</dbReference>
<dbReference type="RefSeq" id="WP_102757913.1">
    <property type="nucleotide sequence ID" value="NZ_CP025791.1"/>
</dbReference>
<proteinExistence type="predicted"/>
<feature type="domain" description="Histidine kinase" evidence="10">
    <location>
        <begin position="495"/>
        <end position="673"/>
    </location>
</feature>
<keyword evidence="4 9" id="KW-0812">Transmembrane</keyword>
<feature type="transmembrane region" description="Helical" evidence="9">
    <location>
        <begin position="443"/>
        <end position="461"/>
    </location>
</feature>
<evidence type="ECO:0000256" key="4">
    <source>
        <dbReference type="ARBA" id="ARBA00022692"/>
    </source>
</evidence>
<dbReference type="SUPFAM" id="SSF55874">
    <property type="entry name" value="ATPase domain of HSP90 chaperone/DNA topoisomerase II/histidine kinase"/>
    <property type="match status" value="1"/>
</dbReference>
<evidence type="ECO:0000313" key="12">
    <source>
        <dbReference type="Proteomes" id="UP000235826"/>
    </source>
</evidence>
<dbReference type="OrthoDB" id="9778366at2"/>
<dbReference type="AlphaFoldDB" id="A0A2K9PW56"/>
<dbReference type="InterPro" id="IPR003594">
    <property type="entry name" value="HATPase_dom"/>
</dbReference>
<evidence type="ECO:0000256" key="2">
    <source>
        <dbReference type="ARBA" id="ARBA00022475"/>
    </source>
</evidence>
<sequence>MIIKQSFFLIILFLGLSINAQRNDFEKNITELELKIKQSVNAEHLKWLDSLTTLVEFDEALKYDSIARKTITYALKLDSLNIAITNTSKLIHYHSNIMGDSEEGLRIFKDFLSTIEAVTSNAIKGRFYLYGADSYAGQVDFDMAFKYYDLAKDCALKASNQSLLGTIALKTGGVLMEMGEAVDASKHIQEAIRIFAIEKDTLNLINAKNDISILYSQNAFYKEAEKERNEAIALSNTFKQETAVSLLYYNAAADYRLIDDQKKRISNLRLALRHNNSEFRRFYEPFFLCDLTIALAENDSIEKAEQYFDKIKSDPDTYSEGIQKEMYIEVLKQMALGKNQFKEAIDYGKQHLALKRVHKGYVEIMNAEKFLSDIYKKTNDNRNSEKHLINYYKIKDSISKVQNVKSLTYYQTLYETEKRDLKIKAQESDIALLDEKNKVKNQWLLFGGLGLLAVFGIVLLWRSRNAARKREQLQEQFSQDLLTAQEEERTRVSKDLHDSVGQQLTLIKKKAQNLKQEELSTMTNNALEEVRSISRGLFPAALKQLGLTESIQQLLNDLDEETDMFFSVEIDDIDNEFNETETLNLYRFIQETVTNALKHAKAKTLTVNIIKHNNTVEVLIKDNGVGFDNVASVKQHSLGLKTIAERIRMLKGTLSIKSKKEKGTQVLAQIPIV</sequence>
<dbReference type="EMBL" id="CP025791">
    <property type="protein sequence ID" value="AUP81270.1"/>
    <property type="molecule type" value="Genomic_DNA"/>
</dbReference>
<evidence type="ECO:0000256" key="8">
    <source>
        <dbReference type="ARBA" id="ARBA00023136"/>
    </source>
</evidence>
<dbReference type="Proteomes" id="UP000235826">
    <property type="component" value="Chromosome"/>
</dbReference>
<accession>A0A2K9PW56</accession>
<dbReference type="KEGG" id="fek:C1H87_22145"/>
<dbReference type="InterPro" id="IPR036890">
    <property type="entry name" value="HATPase_C_sf"/>
</dbReference>
<dbReference type="PANTHER" id="PTHR24421:SF37">
    <property type="entry name" value="SENSOR HISTIDINE KINASE NARS"/>
    <property type="match status" value="1"/>
</dbReference>
<evidence type="ECO:0000256" key="6">
    <source>
        <dbReference type="ARBA" id="ARBA00022989"/>
    </source>
</evidence>
<evidence type="ECO:0000313" key="11">
    <source>
        <dbReference type="EMBL" id="AUP81270.1"/>
    </source>
</evidence>
<dbReference type="Gene3D" id="3.30.565.10">
    <property type="entry name" value="Histidine kinase-like ATPase, C-terminal domain"/>
    <property type="match status" value="1"/>
</dbReference>
<dbReference type="InterPro" id="IPR005467">
    <property type="entry name" value="His_kinase_dom"/>
</dbReference>
<evidence type="ECO:0000256" key="5">
    <source>
        <dbReference type="ARBA" id="ARBA00022777"/>
    </source>
</evidence>
<dbReference type="PANTHER" id="PTHR24421">
    <property type="entry name" value="NITRATE/NITRITE SENSOR PROTEIN NARX-RELATED"/>
    <property type="match status" value="1"/>
</dbReference>
<dbReference type="SUPFAM" id="SSF48452">
    <property type="entry name" value="TPR-like"/>
    <property type="match status" value="1"/>
</dbReference>
<name>A0A2K9PW56_9FLAO</name>
<keyword evidence="7" id="KW-0902">Two-component regulatory system</keyword>
<reference evidence="11 12" key="1">
    <citation type="submission" date="2018-01" db="EMBL/GenBank/DDBJ databases">
        <title>Complete genome sequence of Flavivirga eckloniae ECD14 isolated from seaweed Ecklonia cava.</title>
        <authorList>
            <person name="Lee J.H."/>
            <person name="Baik K.S."/>
            <person name="Seong C.N."/>
        </authorList>
    </citation>
    <scope>NUCLEOTIDE SEQUENCE [LARGE SCALE GENOMIC DNA]</scope>
    <source>
        <strain evidence="11 12">ECD14</strain>
    </source>
</reference>
<evidence type="ECO:0000256" key="9">
    <source>
        <dbReference type="SAM" id="Phobius"/>
    </source>
</evidence>
<evidence type="ECO:0000259" key="10">
    <source>
        <dbReference type="PROSITE" id="PS50109"/>
    </source>
</evidence>
<keyword evidence="5" id="KW-0418">Kinase</keyword>
<dbReference type="InterPro" id="IPR050482">
    <property type="entry name" value="Sensor_HK_TwoCompSys"/>
</dbReference>
<dbReference type="InterPro" id="IPR011712">
    <property type="entry name" value="Sig_transdc_His_kin_sub3_dim/P"/>
</dbReference>
<dbReference type="Pfam" id="PF07730">
    <property type="entry name" value="HisKA_3"/>
    <property type="match status" value="1"/>
</dbReference>
<dbReference type="GO" id="GO:0000155">
    <property type="term" value="F:phosphorelay sensor kinase activity"/>
    <property type="evidence" value="ECO:0007669"/>
    <property type="project" value="InterPro"/>
</dbReference>